<evidence type="ECO:0000256" key="4">
    <source>
        <dbReference type="ARBA" id="ARBA00022603"/>
    </source>
</evidence>
<evidence type="ECO:0000256" key="8">
    <source>
        <dbReference type="HAMAP-Rule" id="MF_00835"/>
    </source>
</evidence>
<dbReference type="RefSeq" id="WP_284364918.1">
    <property type="nucleotide sequence ID" value="NZ_BSNI01000002.1"/>
</dbReference>
<dbReference type="SUPFAM" id="SSF53335">
    <property type="entry name" value="S-adenosyl-L-methionine-dependent methyltransferases"/>
    <property type="match status" value="1"/>
</dbReference>
<evidence type="ECO:0000256" key="6">
    <source>
        <dbReference type="ARBA" id="ARBA00022691"/>
    </source>
</evidence>
<evidence type="ECO:0000256" key="7">
    <source>
        <dbReference type="ARBA" id="ARBA00022756"/>
    </source>
</evidence>
<reference evidence="10" key="1">
    <citation type="journal article" date="2014" name="Int. J. Syst. Evol. Microbiol.">
        <title>Complete genome of a new Firmicutes species belonging to the dominant human colonic microbiota ('Ruminococcus bicirculans') reveals two chromosomes and a selective capacity to utilize plant glucans.</title>
        <authorList>
            <consortium name="NISC Comparative Sequencing Program"/>
            <person name="Wegmann U."/>
            <person name="Louis P."/>
            <person name="Goesmann A."/>
            <person name="Henrissat B."/>
            <person name="Duncan S.H."/>
            <person name="Flint H.J."/>
        </authorList>
    </citation>
    <scope>NUCLEOTIDE SEQUENCE</scope>
    <source>
        <strain evidence="10">NBRC 107169</strain>
    </source>
</reference>
<name>A0ABQ5UTG4_9HYPH</name>
<organism evidence="10 11">
    <name type="scientific">Maritalea porphyrae</name>
    <dbReference type="NCBI Taxonomy" id="880732"/>
    <lineage>
        <taxon>Bacteria</taxon>
        <taxon>Pseudomonadati</taxon>
        <taxon>Pseudomonadota</taxon>
        <taxon>Alphaproteobacteria</taxon>
        <taxon>Hyphomicrobiales</taxon>
        <taxon>Devosiaceae</taxon>
        <taxon>Maritalea</taxon>
    </lineage>
</organism>
<keyword evidence="4 8" id="KW-0489">Methyltransferase</keyword>
<comment type="caution">
    <text evidence="10">The sequence shown here is derived from an EMBL/GenBank/DDBJ whole genome shotgun (WGS) entry which is preliminary data.</text>
</comment>
<evidence type="ECO:0000256" key="5">
    <source>
        <dbReference type="ARBA" id="ARBA00022679"/>
    </source>
</evidence>
<comment type="similarity">
    <text evidence="8">Belongs to the methyltransferase superfamily.</text>
</comment>
<comment type="pathway">
    <text evidence="2 8">Cofactor biosynthesis; biotin biosynthesis.</text>
</comment>
<keyword evidence="7 8" id="KW-0093">Biotin biosynthesis</keyword>
<evidence type="ECO:0000313" key="10">
    <source>
        <dbReference type="EMBL" id="GLQ18189.1"/>
    </source>
</evidence>
<feature type="domain" description="Methyltransferase type 11" evidence="9">
    <location>
        <begin position="58"/>
        <end position="148"/>
    </location>
</feature>
<accession>A0ABQ5UTG4</accession>
<dbReference type="InterPro" id="IPR029063">
    <property type="entry name" value="SAM-dependent_MTases_sf"/>
</dbReference>
<dbReference type="PANTHER" id="PTHR43861:SF1">
    <property type="entry name" value="TRANS-ACONITATE 2-METHYLTRANSFERASE"/>
    <property type="match status" value="1"/>
</dbReference>
<comment type="function">
    <text evidence="8">Converts the free carboxyl group of a malonyl-thioester to its methyl ester by transfer of a methyl group from S-adenosyl-L-methionine (SAM). It allows to synthesize pimeloyl-ACP via the fatty acid synthetic pathway.</text>
</comment>
<dbReference type="EMBL" id="BSNI01000002">
    <property type="protein sequence ID" value="GLQ18189.1"/>
    <property type="molecule type" value="Genomic_DNA"/>
</dbReference>
<keyword evidence="6 8" id="KW-0949">S-adenosyl-L-methionine</keyword>
<proteinExistence type="inferred from homology"/>
<reference evidence="10" key="2">
    <citation type="submission" date="2023-01" db="EMBL/GenBank/DDBJ databases">
        <title>Draft genome sequence of Maritalea porphyrae strain NBRC 107169.</title>
        <authorList>
            <person name="Sun Q."/>
            <person name="Mori K."/>
        </authorList>
    </citation>
    <scope>NUCLEOTIDE SEQUENCE</scope>
    <source>
        <strain evidence="10">NBRC 107169</strain>
    </source>
</reference>
<evidence type="ECO:0000259" key="9">
    <source>
        <dbReference type="Pfam" id="PF08241"/>
    </source>
</evidence>
<dbReference type="Proteomes" id="UP001161405">
    <property type="component" value="Unassembled WGS sequence"/>
</dbReference>
<dbReference type="EC" id="2.1.1.197" evidence="3 8"/>
<dbReference type="Gene3D" id="3.40.50.150">
    <property type="entry name" value="Vaccinia Virus protein VP39"/>
    <property type="match status" value="1"/>
</dbReference>
<evidence type="ECO:0000256" key="3">
    <source>
        <dbReference type="ARBA" id="ARBA00012327"/>
    </source>
</evidence>
<dbReference type="Pfam" id="PF08241">
    <property type="entry name" value="Methyltransf_11"/>
    <property type="match status" value="1"/>
</dbReference>
<evidence type="ECO:0000313" key="11">
    <source>
        <dbReference type="Proteomes" id="UP001161405"/>
    </source>
</evidence>
<dbReference type="HAMAP" id="MF_00835">
    <property type="entry name" value="BioC"/>
    <property type="match status" value="1"/>
</dbReference>
<evidence type="ECO:0000256" key="1">
    <source>
        <dbReference type="ARBA" id="ARBA00000852"/>
    </source>
</evidence>
<dbReference type="CDD" id="cd02440">
    <property type="entry name" value="AdoMet_MTases"/>
    <property type="match status" value="1"/>
</dbReference>
<sequence length="261" mass="28823">MLYKVEKPVIDDNRIAACFRRGLDSYDQSASVQSQVAWQLAELLQQLCGAQTFSRIFEFGCGTGGLTKHLAEKFQFENFVANDLVPECGAQIRDVIREATFVPGAAQHIELPDKLDLVASSSAIQWIPSLDEFVPRLASKLNVGGWLALSGFGSQHFHQLQSLGSRAGAPSYTSETDLSSMLPSYMEIKLVSSAEITLEFDALAPMLRHLRDTGVNGRADGQLTKANFAQFEKDYFDRFAANGIIPLTYQPVWLVAQRIAD</sequence>
<keyword evidence="11" id="KW-1185">Reference proteome</keyword>
<comment type="catalytic activity">
    <reaction evidence="1 8">
        <text>malonyl-[ACP] + S-adenosyl-L-methionine = malonyl-[ACP] methyl ester + S-adenosyl-L-homocysteine</text>
        <dbReference type="Rhea" id="RHEA:17105"/>
        <dbReference type="Rhea" id="RHEA-COMP:9623"/>
        <dbReference type="Rhea" id="RHEA-COMP:9954"/>
        <dbReference type="ChEBI" id="CHEBI:57856"/>
        <dbReference type="ChEBI" id="CHEBI:59789"/>
        <dbReference type="ChEBI" id="CHEBI:78449"/>
        <dbReference type="ChEBI" id="CHEBI:78845"/>
        <dbReference type="EC" id="2.1.1.197"/>
    </reaction>
</comment>
<dbReference type="PANTHER" id="PTHR43861">
    <property type="entry name" value="TRANS-ACONITATE 2-METHYLTRANSFERASE-RELATED"/>
    <property type="match status" value="1"/>
</dbReference>
<protein>
    <recommendedName>
        <fullName evidence="3 8">Malonyl-[acyl-carrier protein] O-methyltransferase</fullName>
        <shortName evidence="8">Malonyl-ACP O-methyltransferase</shortName>
        <ecNumber evidence="3 8">2.1.1.197</ecNumber>
    </recommendedName>
    <alternativeName>
        <fullName evidence="8">Biotin synthesis protein BioC</fullName>
    </alternativeName>
</protein>
<dbReference type="InterPro" id="IPR013216">
    <property type="entry name" value="Methyltransf_11"/>
</dbReference>
<gene>
    <name evidence="8 10" type="primary">bioC</name>
    <name evidence="10" type="ORF">GCM10007879_24380</name>
</gene>
<keyword evidence="5 8" id="KW-0808">Transferase</keyword>
<dbReference type="InterPro" id="IPR011814">
    <property type="entry name" value="BioC"/>
</dbReference>
<evidence type="ECO:0000256" key="2">
    <source>
        <dbReference type="ARBA" id="ARBA00004746"/>
    </source>
</evidence>